<accession>A0A0K2V311</accession>
<feature type="non-terminal residue" evidence="1">
    <location>
        <position position="37"/>
    </location>
</feature>
<name>A0A0K2V311_LEPSM</name>
<sequence>MFCKFIPPNKLTELSRNLIRTSVTPSRLLQFDFEHRS</sequence>
<proteinExistence type="predicted"/>
<reference evidence="1" key="1">
    <citation type="submission" date="2014-05" db="EMBL/GenBank/DDBJ databases">
        <authorList>
            <person name="Chronopoulou M."/>
        </authorList>
    </citation>
    <scope>NUCLEOTIDE SEQUENCE</scope>
    <source>
        <tissue evidence="1">Whole organism</tissue>
    </source>
</reference>
<evidence type="ECO:0000313" key="1">
    <source>
        <dbReference type="EMBL" id="CDW44527.1"/>
    </source>
</evidence>
<dbReference type="AlphaFoldDB" id="A0A0K2V311"/>
<organism evidence="1">
    <name type="scientific">Lepeophtheirus salmonis</name>
    <name type="common">Salmon louse</name>
    <name type="synonym">Caligus salmonis</name>
    <dbReference type="NCBI Taxonomy" id="72036"/>
    <lineage>
        <taxon>Eukaryota</taxon>
        <taxon>Metazoa</taxon>
        <taxon>Ecdysozoa</taxon>
        <taxon>Arthropoda</taxon>
        <taxon>Crustacea</taxon>
        <taxon>Multicrustacea</taxon>
        <taxon>Hexanauplia</taxon>
        <taxon>Copepoda</taxon>
        <taxon>Siphonostomatoida</taxon>
        <taxon>Caligidae</taxon>
        <taxon>Lepeophtheirus</taxon>
    </lineage>
</organism>
<dbReference type="EMBL" id="HACA01027166">
    <property type="protein sequence ID" value="CDW44527.1"/>
    <property type="molecule type" value="Transcribed_RNA"/>
</dbReference>
<protein>
    <submittedName>
        <fullName evidence="1">Uncharacterized protein</fullName>
    </submittedName>
</protein>